<reference evidence="10" key="1">
    <citation type="submission" date="2020-06" db="EMBL/GenBank/DDBJ databases">
        <title>Draft genome of Bugula neritina, a colonial animal packing powerful symbionts and potential medicines.</title>
        <authorList>
            <person name="Rayko M."/>
        </authorList>
    </citation>
    <scope>NUCLEOTIDE SEQUENCE [LARGE SCALE GENOMIC DNA]</scope>
    <source>
        <strain evidence="10">Kwan_BN1</strain>
    </source>
</reference>
<dbReference type="InterPro" id="IPR036961">
    <property type="entry name" value="Kinesin_motor_dom_sf"/>
</dbReference>
<dbReference type="Gene3D" id="1.10.10.820">
    <property type="match status" value="1"/>
</dbReference>
<dbReference type="GO" id="GO:0007015">
    <property type="term" value="P:actin filament organization"/>
    <property type="evidence" value="ECO:0007669"/>
    <property type="project" value="TreeGrafter"/>
</dbReference>
<dbReference type="GO" id="GO:0006897">
    <property type="term" value="P:endocytosis"/>
    <property type="evidence" value="ECO:0007669"/>
    <property type="project" value="TreeGrafter"/>
</dbReference>
<dbReference type="FunFam" id="1.10.10.820:FF:000001">
    <property type="entry name" value="Myosin heavy chain"/>
    <property type="match status" value="1"/>
</dbReference>
<dbReference type="Proteomes" id="UP000593567">
    <property type="component" value="Unassembled WGS sequence"/>
</dbReference>
<protein>
    <submittedName>
        <fullName evidence="10">MYO1D</fullName>
    </submittedName>
</protein>
<dbReference type="GO" id="GO:0000146">
    <property type="term" value="F:microfilament motor activity"/>
    <property type="evidence" value="ECO:0007669"/>
    <property type="project" value="TreeGrafter"/>
</dbReference>
<dbReference type="PANTHER" id="PTHR13140:SF713">
    <property type="entry name" value="UNCONVENTIONAL MYOSIN ID"/>
    <property type="match status" value="1"/>
</dbReference>
<evidence type="ECO:0000256" key="7">
    <source>
        <dbReference type="PROSITE-ProRule" id="PRU00782"/>
    </source>
</evidence>
<dbReference type="Pfam" id="PF06017">
    <property type="entry name" value="Myosin_TH1"/>
    <property type="match status" value="1"/>
</dbReference>
<dbReference type="InterPro" id="IPR010926">
    <property type="entry name" value="Myosin_TH1"/>
</dbReference>
<comment type="caution">
    <text evidence="10">The sequence shown here is derived from an EMBL/GenBank/DDBJ whole genome shotgun (WGS) entry which is preliminary data.</text>
</comment>
<dbReference type="PANTHER" id="PTHR13140">
    <property type="entry name" value="MYOSIN"/>
    <property type="match status" value="1"/>
</dbReference>
<sequence length="968" mass="110342">MWSPSNYQFSCLEAASMAGFHEDEAQYGREDFVLLDNVDIDSFVANLRKRYNTSRIYTYIGEVVVSVNPYRPLNIYDDNVIKDYKGREIYERPPHVFALTDSAYKTMKRTGKSTCIVISGESGAGKTEASKYIMRYISAVTNVKGQREVERVKDILIRSNVILEAFGNSKTNRNDNSSRFGKYMDINFDFKGDPVGGHINNYLLEKSRVVHQQAGERNFHSFYHLLTGGSEDLISKLHLKKDPSSYHYTNQGGDWKVTTINDRKLFRDVEQALKSMGVGAAESETLWKVVAAVLHLGELNFEEKPTRSNAHEVVVTTKAVAKHLAELLSVSEEKLLKTLCFRVVAAGGDVVEKGHTEKEALFAKDAFAKNLYDRMFTWVVATLNSVIHLEKDIRRHGAGSVIGVLDIYGFEIFDDNSFEQFCINYCNEKLQQLFIELIEYFNNKPICDLVDKPRQGIMAVLDDACFGVGKVTDQLFLEAMDKQLGNNAHYSSRGTDRSDKTLVHSRDFRVKHYAGNVTYSTENFIIKNKDTLFQDFKRLMYGSSNPVLAEMFPDGDKHVQEVTKRPESAGTHFKNSIISLVDNLATKVRRAGFAFRMLYTRFLARYKMLSKETWPTYRGRVEDGCRAILSKEGLLDDVQFGLTKIFIKTPKSLFSLEASRSARIPPIVLFLQKHWRGGLARRMVAKMKAIRIIVARFRRYKLRRYVVSLVEKLKYAKSMKDYGKSIEWPAPPKVLSGFVEELRRAYRIWRARMILSNVRPDEWPVLRLKVAAAEELMGKRKDWGQSRKLWKGSYLAGDGNFQQVVDALQRKDQFSSILFSHRVLKVNKWNQNRQRAVLITDQFIYKLDPGKKSTYKMLEKFPIVNITSISVTGNSDQLAIIHLDGGNDLIFHLAADANEDRVGELVGTLNSLWQRKQNRNLRVRIGDQLSCMLGNKPKCVMVQPGGCQGGSNVTFKKGNVPGEIVLFC</sequence>
<accession>A0A7J7JJV2</accession>
<dbReference type="AlphaFoldDB" id="A0A7J7JJV2"/>
<dbReference type="InterPro" id="IPR027417">
    <property type="entry name" value="P-loop_NTPase"/>
</dbReference>
<feature type="binding site" evidence="7">
    <location>
        <begin position="120"/>
        <end position="127"/>
    </location>
    <ligand>
        <name>ATP</name>
        <dbReference type="ChEBI" id="CHEBI:30616"/>
    </ligand>
</feature>
<feature type="domain" description="TH1" evidence="9">
    <location>
        <begin position="778"/>
        <end position="968"/>
    </location>
</feature>
<comment type="similarity">
    <text evidence="1 7">Belongs to the TRAFAC class myosin-kinesin ATPase superfamily. Myosin family.</text>
</comment>
<keyword evidence="3 7" id="KW-0067">ATP-binding</keyword>
<evidence type="ECO:0000256" key="4">
    <source>
        <dbReference type="ARBA" id="ARBA00023123"/>
    </source>
</evidence>
<dbReference type="GO" id="GO:0005524">
    <property type="term" value="F:ATP binding"/>
    <property type="evidence" value="ECO:0007669"/>
    <property type="project" value="UniProtKB-UniRule"/>
</dbReference>
<feature type="domain" description="Myosin motor" evidence="8">
    <location>
        <begin position="27"/>
        <end position="584"/>
    </location>
</feature>
<evidence type="ECO:0000313" key="10">
    <source>
        <dbReference type="EMBL" id="KAF6025648.1"/>
    </source>
</evidence>
<evidence type="ECO:0000259" key="8">
    <source>
        <dbReference type="PROSITE" id="PS51456"/>
    </source>
</evidence>
<proteinExistence type="inferred from homology"/>
<dbReference type="Pfam" id="PF00063">
    <property type="entry name" value="Myosin_head"/>
    <property type="match status" value="2"/>
</dbReference>
<keyword evidence="5 7" id="KW-0505">Motor protein</keyword>
<dbReference type="PRINTS" id="PR00193">
    <property type="entry name" value="MYOSINHEAVY"/>
</dbReference>
<dbReference type="InterPro" id="IPR001609">
    <property type="entry name" value="Myosin_head_motor_dom-like"/>
</dbReference>
<dbReference type="PROSITE" id="PS51456">
    <property type="entry name" value="MYOSIN_MOTOR"/>
    <property type="match status" value="2"/>
</dbReference>
<feature type="domain" description="Myosin motor" evidence="8">
    <location>
        <begin position="585"/>
        <end position="661"/>
    </location>
</feature>
<keyword evidence="6 7" id="KW-0009">Actin-binding</keyword>
<name>A0A7J7JJV2_BUGNE</name>
<dbReference type="OrthoDB" id="6108017at2759"/>
<dbReference type="GO" id="GO:0030048">
    <property type="term" value="P:actin filament-based movement"/>
    <property type="evidence" value="ECO:0007669"/>
    <property type="project" value="TreeGrafter"/>
</dbReference>
<comment type="caution">
    <text evidence="7">Lacks conserved residue(s) required for the propagation of feature annotation.</text>
</comment>
<evidence type="ECO:0000256" key="3">
    <source>
        <dbReference type="ARBA" id="ARBA00022840"/>
    </source>
</evidence>
<evidence type="ECO:0000256" key="5">
    <source>
        <dbReference type="ARBA" id="ARBA00023175"/>
    </source>
</evidence>
<dbReference type="GO" id="GO:0016459">
    <property type="term" value="C:myosin complex"/>
    <property type="evidence" value="ECO:0007669"/>
    <property type="project" value="UniProtKB-KW"/>
</dbReference>
<keyword evidence="11" id="KW-1185">Reference proteome</keyword>
<dbReference type="Gene3D" id="1.20.120.720">
    <property type="entry name" value="Myosin VI head, motor domain, U50 subdomain"/>
    <property type="match status" value="1"/>
</dbReference>
<evidence type="ECO:0000313" key="11">
    <source>
        <dbReference type="Proteomes" id="UP000593567"/>
    </source>
</evidence>
<organism evidence="10 11">
    <name type="scientific">Bugula neritina</name>
    <name type="common">Brown bryozoan</name>
    <name type="synonym">Sertularia neritina</name>
    <dbReference type="NCBI Taxonomy" id="10212"/>
    <lineage>
        <taxon>Eukaryota</taxon>
        <taxon>Metazoa</taxon>
        <taxon>Spiralia</taxon>
        <taxon>Lophotrochozoa</taxon>
        <taxon>Bryozoa</taxon>
        <taxon>Gymnolaemata</taxon>
        <taxon>Cheilostomatida</taxon>
        <taxon>Flustrina</taxon>
        <taxon>Buguloidea</taxon>
        <taxon>Bugulidae</taxon>
        <taxon>Bugula</taxon>
    </lineage>
</organism>
<evidence type="ECO:0000256" key="2">
    <source>
        <dbReference type="ARBA" id="ARBA00022741"/>
    </source>
</evidence>
<evidence type="ECO:0000259" key="9">
    <source>
        <dbReference type="PROSITE" id="PS51757"/>
    </source>
</evidence>
<dbReference type="EMBL" id="VXIV02002437">
    <property type="protein sequence ID" value="KAF6025648.1"/>
    <property type="molecule type" value="Genomic_DNA"/>
</dbReference>
<gene>
    <name evidence="10" type="ORF">EB796_015899</name>
</gene>
<dbReference type="Gene3D" id="1.20.58.530">
    <property type="match status" value="1"/>
</dbReference>
<keyword evidence="4 7" id="KW-0518">Myosin</keyword>
<keyword evidence="2 7" id="KW-0547">Nucleotide-binding</keyword>
<dbReference type="SMART" id="SM00242">
    <property type="entry name" value="MYSc"/>
    <property type="match status" value="1"/>
</dbReference>
<dbReference type="PROSITE" id="PS51757">
    <property type="entry name" value="TH1"/>
    <property type="match status" value="1"/>
</dbReference>
<dbReference type="SUPFAM" id="SSF52540">
    <property type="entry name" value="P-loop containing nucleoside triphosphate hydrolases"/>
    <property type="match status" value="1"/>
</dbReference>
<dbReference type="Gene3D" id="3.40.850.10">
    <property type="entry name" value="Kinesin motor domain"/>
    <property type="match status" value="1"/>
</dbReference>
<dbReference type="GO" id="GO:0005737">
    <property type="term" value="C:cytoplasm"/>
    <property type="evidence" value="ECO:0007669"/>
    <property type="project" value="TreeGrafter"/>
</dbReference>
<dbReference type="GO" id="GO:0051015">
    <property type="term" value="F:actin filament binding"/>
    <property type="evidence" value="ECO:0007669"/>
    <property type="project" value="TreeGrafter"/>
</dbReference>
<evidence type="ECO:0000256" key="1">
    <source>
        <dbReference type="ARBA" id="ARBA00008314"/>
    </source>
</evidence>
<dbReference type="Gene3D" id="1.20.5.4820">
    <property type="match status" value="1"/>
</dbReference>
<dbReference type="GO" id="GO:0005886">
    <property type="term" value="C:plasma membrane"/>
    <property type="evidence" value="ECO:0007669"/>
    <property type="project" value="TreeGrafter"/>
</dbReference>
<evidence type="ECO:0000256" key="6">
    <source>
        <dbReference type="ARBA" id="ARBA00023203"/>
    </source>
</evidence>
<dbReference type="GO" id="GO:0005902">
    <property type="term" value="C:microvillus"/>
    <property type="evidence" value="ECO:0007669"/>
    <property type="project" value="TreeGrafter"/>
</dbReference>